<dbReference type="PANTHER" id="PTHR33164:SF64">
    <property type="entry name" value="TRANSCRIPTIONAL REGULATOR SLYA"/>
    <property type="match status" value="1"/>
</dbReference>
<dbReference type="SMART" id="SM00347">
    <property type="entry name" value="HTH_MARR"/>
    <property type="match status" value="1"/>
</dbReference>
<dbReference type="InterPro" id="IPR036388">
    <property type="entry name" value="WH-like_DNA-bd_sf"/>
</dbReference>
<dbReference type="InterPro" id="IPR023187">
    <property type="entry name" value="Tscrpt_reg_MarR-type_CS"/>
</dbReference>
<organism evidence="5 6">
    <name type="scientific">Rhizobium favelukesii</name>
    <dbReference type="NCBI Taxonomy" id="348824"/>
    <lineage>
        <taxon>Bacteria</taxon>
        <taxon>Pseudomonadati</taxon>
        <taxon>Pseudomonadota</taxon>
        <taxon>Alphaproteobacteria</taxon>
        <taxon>Hyphomicrobiales</taxon>
        <taxon>Rhizobiaceae</taxon>
        <taxon>Rhizobium/Agrobacterium group</taxon>
        <taxon>Rhizobium</taxon>
    </lineage>
</organism>
<dbReference type="PROSITE" id="PS01117">
    <property type="entry name" value="HTH_MARR_1"/>
    <property type="match status" value="1"/>
</dbReference>
<dbReference type="Gene3D" id="1.10.10.10">
    <property type="entry name" value="Winged helix-like DNA-binding domain superfamily/Winged helix DNA-binding domain"/>
    <property type="match status" value="1"/>
</dbReference>
<evidence type="ECO:0000313" key="5">
    <source>
        <dbReference type="EMBL" id="CDM58781.1"/>
    </source>
</evidence>
<dbReference type="HOGENOM" id="CLU_083287_18_2_5"/>
<evidence type="ECO:0000256" key="1">
    <source>
        <dbReference type="ARBA" id="ARBA00023015"/>
    </source>
</evidence>
<dbReference type="PROSITE" id="PS50995">
    <property type="entry name" value="HTH_MARR_2"/>
    <property type="match status" value="1"/>
</dbReference>
<keyword evidence="1" id="KW-0805">Transcription regulation</keyword>
<dbReference type="InterPro" id="IPR000835">
    <property type="entry name" value="HTH_MarR-typ"/>
</dbReference>
<proteinExistence type="predicted"/>
<keyword evidence="2" id="KW-0238">DNA-binding</keyword>
<evidence type="ECO:0000256" key="2">
    <source>
        <dbReference type="ARBA" id="ARBA00023125"/>
    </source>
</evidence>
<dbReference type="KEGG" id="rhl:LPU83_3131"/>
<dbReference type="Pfam" id="PF12802">
    <property type="entry name" value="MarR_2"/>
    <property type="match status" value="1"/>
</dbReference>
<evidence type="ECO:0000259" key="4">
    <source>
        <dbReference type="PROSITE" id="PS50995"/>
    </source>
</evidence>
<dbReference type="PANTHER" id="PTHR33164">
    <property type="entry name" value="TRANSCRIPTIONAL REGULATOR, MARR FAMILY"/>
    <property type="match status" value="1"/>
</dbReference>
<dbReference type="InterPro" id="IPR039422">
    <property type="entry name" value="MarR/SlyA-like"/>
</dbReference>
<dbReference type="SUPFAM" id="SSF46785">
    <property type="entry name" value="Winged helix' DNA-binding domain"/>
    <property type="match status" value="1"/>
</dbReference>
<gene>
    <name evidence="5" type="ORF">LPU83_3131</name>
</gene>
<dbReference type="Proteomes" id="UP000019443">
    <property type="component" value="Chromosome"/>
</dbReference>
<dbReference type="eggNOG" id="COG1846">
    <property type="taxonomic scope" value="Bacteria"/>
</dbReference>
<sequence length="160" mass="17209">MLSNFMTTNLKQTWAEFAPLLMICGRGWRRALNAVLTEHSLSDASAAPLIALLRHGDRIPQGVLAERVGVEGPTLVRVLDSLENDGLICRVPDEADRRIKLVQLTGGGTAVAERAESCAAELRAQILGDLDPEQVEAALEVLRAIAAKTATLSGIQENDE</sequence>
<dbReference type="PRINTS" id="PR00598">
    <property type="entry name" value="HTHMARR"/>
</dbReference>
<accession>W6RWY5</accession>
<dbReference type="GO" id="GO:0003677">
    <property type="term" value="F:DNA binding"/>
    <property type="evidence" value="ECO:0007669"/>
    <property type="project" value="UniProtKB-KW"/>
</dbReference>
<reference evidence="5" key="1">
    <citation type="submission" date="2013-11" db="EMBL/GenBank/DDBJ databases">
        <title>Draft genome sequence of the broad-host-range Rhizobium sp. LPU83 strain, a member of the low-genetic diversity Oregon-like Rhizobium sp. group.</title>
        <authorList>
            <person name="Wibberg D."/>
            <person name="Puehler A."/>
            <person name="Schlueter A."/>
        </authorList>
    </citation>
    <scope>NUCLEOTIDE SEQUENCE [LARGE SCALE GENOMIC DNA]</scope>
    <source>
        <strain evidence="5">LPU83</strain>
    </source>
</reference>
<dbReference type="PATRIC" id="fig|348824.6.peg.3377"/>
<feature type="domain" description="HTH marR-type" evidence="4">
    <location>
        <begin position="14"/>
        <end position="147"/>
    </location>
</feature>
<dbReference type="AlphaFoldDB" id="W6RWY5"/>
<keyword evidence="6" id="KW-1185">Reference proteome</keyword>
<dbReference type="EMBL" id="HG916852">
    <property type="protein sequence ID" value="CDM58781.1"/>
    <property type="molecule type" value="Genomic_DNA"/>
</dbReference>
<evidence type="ECO:0000256" key="3">
    <source>
        <dbReference type="ARBA" id="ARBA00023163"/>
    </source>
</evidence>
<keyword evidence="3" id="KW-0804">Transcription</keyword>
<protein>
    <recommendedName>
        <fullName evidence="4">HTH marR-type domain-containing protein</fullName>
    </recommendedName>
</protein>
<dbReference type="GO" id="GO:0006950">
    <property type="term" value="P:response to stress"/>
    <property type="evidence" value="ECO:0007669"/>
    <property type="project" value="TreeGrafter"/>
</dbReference>
<evidence type="ECO:0000313" key="6">
    <source>
        <dbReference type="Proteomes" id="UP000019443"/>
    </source>
</evidence>
<name>W6RWY5_9HYPH</name>
<dbReference type="InterPro" id="IPR036390">
    <property type="entry name" value="WH_DNA-bd_sf"/>
</dbReference>
<dbReference type="GO" id="GO:0003700">
    <property type="term" value="F:DNA-binding transcription factor activity"/>
    <property type="evidence" value="ECO:0007669"/>
    <property type="project" value="InterPro"/>
</dbReference>